<feature type="chain" id="PRO_5042283057" description="Secreted protein" evidence="2">
    <location>
        <begin position="26"/>
        <end position="98"/>
    </location>
</feature>
<reference evidence="3" key="1">
    <citation type="journal article" date="2022" name="New Phytol.">
        <title>Evolutionary transition to the ectomycorrhizal habit in the genomes of a hyperdiverse lineage of mushroom-forming fungi.</title>
        <authorList>
            <person name="Looney B."/>
            <person name="Miyauchi S."/>
            <person name="Morin E."/>
            <person name="Drula E."/>
            <person name="Courty P.E."/>
            <person name="Kohler A."/>
            <person name="Kuo A."/>
            <person name="LaButti K."/>
            <person name="Pangilinan J."/>
            <person name="Lipzen A."/>
            <person name="Riley R."/>
            <person name="Andreopoulos W."/>
            <person name="He G."/>
            <person name="Johnson J."/>
            <person name="Nolan M."/>
            <person name="Tritt A."/>
            <person name="Barry K.W."/>
            <person name="Grigoriev I.V."/>
            <person name="Nagy L.G."/>
            <person name="Hibbett D."/>
            <person name="Henrissat B."/>
            <person name="Matheny P.B."/>
            <person name="Labbe J."/>
            <person name="Martin F.M."/>
        </authorList>
    </citation>
    <scope>NUCLEOTIDE SEQUENCE</scope>
    <source>
        <strain evidence="3">BPL690</strain>
    </source>
</reference>
<organism evidence="3 4">
    <name type="scientific">Multifurca ochricompacta</name>
    <dbReference type="NCBI Taxonomy" id="376703"/>
    <lineage>
        <taxon>Eukaryota</taxon>
        <taxon>Fungi</taxon>
        <taxon>Dikarya</taxon>
        <taxon>Basidiomycota</taxon>
        <taxon>Agaricomycotina</taxon>
        <taxon>Agaricomycetes</taxon>
        <taxon>Russulales</taxon>
        <taxon>Russulaceae</taxon>
        <taxon>Multifurca</taxon>
    </lineage>
</organism>
<dbReference type="Proteomes" id="UP001203297">
    <property type="component" value="Unassembled WGS sequence"/>
</dbReference>
<name>A0AAD4QKA5_9AGAM</name>
<sequence length="98" mass="11227">MLLQSLSYLWDSFIALLIFLPLSSREHFASHSPRIGSAHPHFLGALDLHLLPGDPPQWRILFNRKPYVEDLLTFTRGPSQGRFRRSDLASRIRSSRGS</sequence>
<protein>
    <recommendedName>
        <fullName evidence="5">Secreted protein</fullName>
    </recommendedName>
</protein>
<accession>A0AAD4QKA5</accession>
<evidence type="ECO:0000256" key="2">
    <source>
        <dbReference type="SAM" id="SignalP"/>
    </source>
</evidence>
<gene>
    <name evidence="3" type="ORF">B0F90DRAFT_1759254</name>
</gene>
<evidence type="ECO:0008006" key="5">
    <source>
        <dbReference type="Google" id="ProtNLM"/>
    </source>
</evidence>
<evidence type="ECO:0000313" key="4">
    <source>
        <dbReference type="Proteomes" id="UP001203297"/>
    </source>
</evidence>
<feature type="signal peptide" evidence="2">
    <location>
        <begin position="1"/>
        <end position="25"/>
    </location>
</feature>
<dbReference type="AlphaFoldDB" id="A0AAD4QKA5"/>
<keyword evidence="2" id="KW-0732">Signal</keyword>
<evidence type="ECO:0000313" key="3">
    <source>
        <dbReference type="EMBL" id="KAI0294016.1"/>
    </source>
</evidence>
<dbReference type="EMBL" id="WTXG01000083">
    <property type="protein sequence ID" value="KAI0294016.1"/>
    <property type="molecule type" value="Genomic_DNA"/>
</dbReference>
<keyword evidence="4" id="KW-1185">Reference proteome</keyword>
<evidence type="ECO:0000256" key="1">
    <source>
        <dbReference type="SAM" id="MobiDB-lite"/>
    </source>
</evidence>
<comment type="caution">
    <text evidence="3">The sequence shown here is derived from an EMBL/GenBank/DDBJ whole genome shotgun (WGS) entry which is preliminary data.</text>
</comment>
<feature type="region of interest" description="Disordered" evidence="1">
    <location>
        <begin position="78"/>
        <end position="98"/>
    </location>
</feature>
<proteinExistence type="predicted"/>